<dbReference type="Pfam" id="PF00668">
    <property type="entry name" value="Condensation"/>
    <property type="match status" value="1"/>
</dbReference>
<dbReference type="InterPro" id="IPR001242">
    <property type="entry name" value="Condensation_dom"/>
</dbReference>
<dbReference type="InterPro" id="IPR009081">
    <property type="entry name" value="PP-bd_ACP"/>
</dbReference>
<dbReference type="SMART" id="SM00822">
    <property type="entry name" value="PKS_KR"/>
    <property type="match status" value="1"/>
</dbReference>
<evidence type="ECO:0000259" key="5">
    <source>
        <dbReference type="PROSITE" id="PS50075"/>
    </source>
</evidence>
<dbReference type="SUPFAM" id="SSF47336">
    <property type="entry name" value="ACP-like"/>
    <property type="match status" value="1"/>
</dbReference>
<dbReference type="InterPro" id="IPR057326">
    <property type="entry name" value="KR_dom"/>
</dbReference>
<evidence type="ECO:0000256" key="4">
    <source>
        <dbReference type="SAM" id="MobiDB-lite"/>
    </source>
</evidence>
<keyword evidence="2" id="KW-0596">Phosphopantetheine</keyword>
<feature type="region of interest" description="Disordered" evidence="4">
    <location>
        <begin position="951"/>
        <end position="979"/>
    </location>
</feature>
<dbReference type="InterPro" id="IPR042099">
    <property type="entry name" value="ANL_N_sf"/>
</dbReference>
<dbReference type="InterPro" id="IPR036291">
    <property type="entry name" value="NAD(P)-bd_dom_sf"/>
</dbReference>
<dbReference type="Gene3D" id="3.30.300.30">
    <property type="match status" value="2"/>
</dbReference>
<gene>
    <name evidence="6" type="ORF">ACFYXQ_03165</name>
</gene>
<comment type="cofactor">
    <cofactor evidence="1">
        <name>pantetheine 4'-phosphate</name>
        <dbReference type="ChEBI" id="CHEBI:47942"/>
    </cofactor>
</comment>
<dbReference type="Pfam" id="PF00550">
    <property type="entry name" value="PP-binding"/>
    <property type="match status" value="1"/>
</dbReference>
<organism evidence="6 7">
    <name type="scientific">Nocardia jiangxiensis</name>
    <dbReference type="NCBI Taxonomy" id="282685"/>
    <lineage>
        <taxon>Bacteria</taxon>
        <taxon>Bacillati</taxon>
        <taxon>Actinomycetota</taxon>
        <taxon>Actinomycetes</taxon>
        <taxon>Mycobacteriales</taxon>
        <taxon>Nocardiaceae</taxon>
        <taxon>Nocardia</taxon>
    </lineage>
</organism>
<reference evidence="6 7" key="1">
    <citation type="submission" date="2024-10" db="EMBL/GenBank/DDBJ databases">
        <title>The Natural Products Discovery Center: Release of the First 8490 Sequenced Strains for Exploring Actinobacteria Biosynthetic Diversity.</title>
        <authorList>
            <person name="Kalkreuter E."/>
            <person name="Kautsar S.A."/>
            <person name="Yang D."/>
            <person name="Bader C.D."/>
            <person name="Teijaro C.N."/>
            <person name="Fluegel L."/>
            <person name="Davis C.M."/>
            <person name="Simpson J.R."/>
            <person name="Lauterbach L."/>
            <person name="Steele A.D."/>
            <person name="Gui C."/>
            <person name="Meng S."/>
            <person name="Li G."/>
            <person name="Viehrig K."/>
            <person name="Ye F."/>
            <person name="Su P."/>
            <person name="Kiefer A.F."/>
            <person name="Nichols A."/>
            <person name="Cepeda A.J."/>
            <person name="Yan W."/>
            <person name="Fan B."/>
            <person name="Jiang Y."/>
            <person name="Adhikari A."/>
            <person name="Zheng C.-J."/>
            <person name="Schuster L."/>
            <person name="Cowan T.M."/>
            <person name="Smanski M.J."/>
            <person name="Chevrette M.G."/>
            <person name="De Carvalho L.P.S."/>
            <person name="Shen B."/>
        </authorList>
    </citation>
    <scope>NUCLEOTIDE SEQUENCE [LARGE SCALE GENOMIC DNA]</scope>
    <source>
        <strain evidence="6 7">NPDC002593</strain>
    </source>
</reference>
<dbReference type="PROSITE" id="PS50075">
    <property type="entry name" value="CARRIER"/>
    <property type="match status" value="1"/>
</dbReference>
<feature type="compositionally biased region" description="Basic and acidic residues" evidence="4">
    <location>
        <begin position="488"/>
        <end position="505"/>
    </location>
</feature>
<name>A0ABW6RRZ3_9NOCA</name>
<evidence type="ECO:0000256" key="3">
    <source>
        <dbReference type="ARBA" id="ARBA00022553"/>
    </source>
</evidence>
<dbReference type="Pfam" id="PF00501">
    <property type="entry name" value="AMP-binding"/>
    <property type="match status" value="1"/>
</dbReference>
<proteinExistence type="predicted"/>
<dbReference type="InterPro" id="IPR036736">
    <property type="entry name" value="ACP-like_sf"/>
</dbReference>
<evidence type="ECO:0000256" key="1">
    <source>
        <dbReference type="ARBA" id="ARBA00001957"/>
    </source>
</evidence>
<dbReference type="Gene3D" id="3.40.50.12780">
    <property type="entry name" value="N-terminal domain of ligase-like"/>
    <property type="match status" value="2"/>
</dbReference>
<dbReference type="SUPFAM" id="SSF52777">
    <property type="entry name" value="CoA-dependent acyltransferases"/>
    <property type="match status" value="2"/>
</dbReference>
<keyword evidence="3" id="KW-0597">Phosphoprotein</keyword>
<accession>A0ABW6RRZ3</accession>
<dbReference type="Gene3D" id="3.30.559.30">
    <property type="entry name" value="Nonribosomal peptide synthetase, condensation domain"/>
    <property type="match status" value="1"/>
</dbReference>
<sequence length="2066" mass="219658">MSEQETLSFPASFAQQRMWFLHRLDPGDPSYHVPLLLRIRGPLDAAALAGAFADVIDRQEQLRTSFADVDGELQQRVHPRGGFELNRHRVEARDAADAELVDRPAVAAILRELIDAPFDLGEPGALRAGLLELGGEDRLLAIVVHHIVVDGLSLKILLGELDAFYQARTAGVPVMLPTLEIQYADYSEWQHGRTDQTALDAELAHWRGLFPHGLADSTVPADRPRSTTRTSNGARHEFDIDATVADGARQLARGDGATLYMVLLAAWAATVSRASGGCDDVTAATLLANRDNPQIVDLIGLFVNTLPIPVDLSGQPTFRSLLSRVRAATMDVFAHQDAPVEQIVPALRRTHDTGEVTFPLLFALQNFADARVRFADLDVVRIDEDERSTRFELELHIWEHPDRLRAAIVYSTDLFDADTVERLAQTFTTMLRSCCAAPDLEFGRLALPAESVLPASPVRRPYRASERSAAPDVSELTSPVESELPDSSTRRDTEADLRSDDEAAPGRDQFGSTIESILSRFSGQRESLPEPSFRPDADSVARYEAVLHEAGVRPGDVVATAGHLRSSDVLIAALAILRRGGVWLPLDPRDSDVALAQEIAAANRWYRAENWYAVGFRTPGVHPLRAPGSVESGDATILPPAELTPDRPAILTTAIDGRVLLDRAAVAAQVQTMRTWFPGDANRTIWLGDAAHAADVLWAASEFGQINDTPTPGDTDVALGSGAELSGFEGAAIAVGESVAAPVHTHTVYGDEAHGWYLRVDADASAYSPGELTVRDHFGAVVPHGFRGDVHIDAEPTGLRGAITGTRLRIDTNRADTAVWTGRGPALAARVRDALLTLPQLREAAVLSRTNAAGLRETIAYVSRATAIDGRAVLRLLDDDVPRALVPDAVVTLPGALPLDATGGIDTVALQRIPVLDAVETERITAAAVAAGATTATTGKPLPPPLRRTAVPAAAATANGEDVPGTGPALSDGGPQPEPRWTALGPALVAAAGGSGSIRHLRATDTETVSNYGELLSRATALAEALLDGGSRTGDPVVLQARDTEDFLVGVWACLLAGLVAAPVAAPVDYATPSPARDRFLRIWQNLEQPIVLAGRDEYDTLRRWHTPDGDPVRAIGIEAYSRGSANPDNRSSRELPKLGPDDVALLMFTSGSTGAPKGVELTHGNILRRGESLRTVEDFTGSYVSFNWMPLDHVGGVVMWHLRDVYHGVDQIHAPTDWILADPLRWLDVMDRYRVTGTWAPNFAFGLVSEAVGASPERSWDLSALRMTLNAGEAIAPAVAAAFLDALTPHGLAADTMVPVWGMSETCSGVVYSPRFRSATSRADTFAHLGAPIPGCRIRIVDDADRLLATGEVGRLQVSGATVTRGYRNLPQQNSAAFDAEGWFDTGDLGRIDDVGSLQITGRAKDVVIINGVNYPCHEIEAAVDRLDCTLTSWSAACAVQQGDGEQLIVFCRLADNGDAASAVSVIRAAVVATVGVSPAVVLPLPEGVITKTEIGKIQRSALRERYERGEFAALTADLAALGVAAGDAGTVADHFFDLTWTPSRLEADAPSDPGTVITVGAVEGAPAEAATVDDTATPAQVLAALATALSECPPGASVTVVTKAAFAVGTAADPLHAACAALVETARAELEQLHMRHIDTAASVSSETLAREIASSTGDPVVALRDGRFVPRLLRSTTPLDAEPPTPGDFYLVSGGRGGVGTLVTAHLRRRYGLRLLVIGRSEAPADSDGIRHAVLDPTDAEALRQCVEAAETDFGRRLDGVIHLAGHFAEHPLAESTAEDFDTALTAKASVAETLMRLGDSRPDLRWIGFSSVNAVFGAAHAAAYAAANAYLDALTGQFAARGHHTRSIAWSTWHGVGLNRASTLSDLGRANGYRALDPAEALASLDVCLCRETPYPLVGLDPRGARIAGLLAVPDPTTTDLVLRLDAASRDRVLGALGTVRDRFGVPVRIEVATTDAPGDAGAGSDTGGLDATIASVFGAALRVGEFGIHDSFFDLGGTSISAIRAHALLEDQLGQHFSLAELYRSPTPYRLAHTLRPVRVVTAAQRVAARAQRRRAARATR</sequence>
<dbReference type="Pfam" id="PF08659">
    <property type="entry name" value="KR"/>
    <property type="match status" value="1"/>
</dbReference>
<dbReference type="EMBL" id="JBIAQY010000001">
    <property type="protein sequence ID" value="MFF3566763.1"/>
    <property type="molecule type" value="Genomic_DNA"/>
</dbReference>
<dbReference type="Proteomes" id="UP001601992">
    <property type="component" value="Unassembled WGS sequence"/>
</dbReference>
<dbReference type="PANTHER" id="PTHR45527">
    <property type="entry name" value="NONRIBOSOMAL PEPTIDE SYNTHETASE"/>
    <property type="match status" value="1"/>
</dbReference>
<dbReference type="InterPro" id="IPR013968">
    <property type="entry name" value="PKS_KR"/>
</dbReference>
<dbReference type="InterPro" id="IPR000873">
    <property type="entry name" value="AMP-dep_synth/lig_dom"/>
</dbReference>
<dbReference type="InterPro" id="IPR020845">
    <property type="entry name" value="AMP-binding_CS"/>
</dbReference>
<dbReference type="Gene3D" id="3.30.559.10">
    <property type="entry name" value="Chloramphenicol acetyltransferase-like domain"/>
    <property type="match status" value="1"/>
</dbReference>
<evidence type="ECO:0000256" key="2">
    <source>
        <dbReference type="ARBA" id="ARBA00022450"/>
    </source>
</evidence>
<feature type="region of interest" description="Disordered" evidence="4">
    <location>
        <begin position="460"/>
        <end position="509"/>
    </location>
</feature>
<keyword evidence="7" id="KW-1185">Reference proteome</keyword>
<dbReference type="PROSITE" id="PS00455">
    <property type="entry name" value="AMP_BINDING"/>
    <property type="match status" value="1"/>
</dbReference>
<dbReference type="RefSeq" id="WP_387402488.1">
    <property type="nucleotide sequence ID" value="NZ_JBIAQY010000001.1"/>
</dbReference>
<dbReference type="Gene3D" id="1.10.1200.10">
    <property type="entry name" value="ACP-like"/>
    <property type="match status" value="1"/>
</dbReference>
<dbReference type="CDD" id="cd19531">
    <property type="entry name" value="LCL_NRPS-like"/>
    <property type="match status" value="1"/>
</dbReference>
<dbReference type="PANTHER" id="PTHR45527:SF1">
    <property type="entry name" value="FATTY ACID SYNTHASE"/>
    <property type="match status" value="1"/>
</dbReference>
<protein>
    <submittedName>
        <fullName evidence="6">SDR family oxidoreductase</fullName>
    </submittedName>
</protein>
<dbReference type="InterPro" id="IPR045851">
    <property type="entry name" value="AMP-bd_C_sf"/>
</dbReference>
<evidence type="ECO:0000313" key="7">
    <source>
        <dbReference type="Proteomes" id="UP001601992"/>
    </source>
</evidence>
<dbReference type="InterPro" id="IPR023213">
    <property type="entry name" value="CAT-like_dom_sf"/>
</dbReference>
<dbReference type="Gene3D" id="3.40.50.720">
    <property type="entry name" value="NAD(P)-binding Rossmann-like Domain"/>
    <property type="match status" value="1"/>
</dbReference>
<evidence type="ECO:0000313" key="6">
    <source>
        <dbReference type="EMBL" id="MFF3566763.1"/>
    </source>
</evidence>
<feature type="domain" description="Carrier" evidence="5">
    <location>
        <begin position="1969"/>
        <end position="2044"/>
    </location>
</feature>
<dbReference type="SUPFAM" id="SSF51735">
    <property type="entry name" value="NAD(P)-binding Rossmann-fold domains"/>
    <property type="match status" value="2"/>
</dbReference>
<comment type="caution">
    <text evidence="6">The sequence shown here is derived from an EMBL/GenBank/DDBJ whole genome shotgun (WGS) entry which is preliminary data.</text>
</comment>
<dbReference type="SUPFAM" id="SSF56801">
    <property type="entry name" value="Acetyl-CoA synthetase-like"/>
    <property type="match status" value="2"/>
</dbReference>